<sequence>MPGSRPLAVVEVVDYDLFVLGTSRVIELDPVGVLAERLGDEAVRRVQRSLRESRTYPSLTDLSDALLTAIFGEHGPSGWLFEVIVSPHVYATRTLWDTRLLGRRKVIGTYRERGFELDTSPDLACCNMDVLHPVSRPLSDARRHWTESRDPSRLAVGHRRRGHGDKAASKPARLGRDAQPERDHGCGAPPSRDGASGDAQPRKSKLRKAKLQVGHLVFLHPGRLPGGANPHQPHLIVEETWPIRGEGRCRTTRHLRLQPQPSGEPFLLEEGAVSALYTGFRAAWLAVEAAGDAAQRETLLHALSRYIDEQVRRPPAESIRQILHSGAVSREQSLELAAEVRALTGGGDEGYASGGDGAAGARASAFCAGARLFG</sequence>
<feature type="compositionally biased region" description="Basic and acidic residues" evidence="1">
    <location>
        <begin position="140"/>
        <end position="152"/>
    </location>
</feature>
<feature type="region of interest" description="Disordered" evidence="1">
    <location>
        <begin position="140"/>
        <end position="207"/>
    </location>
</feature>
<dbReference type="Proteomes" id="UP000013827">
    <property type="component" value="Unassembled WGS sequence"/>
</dbReference>
<organism evidence="2 3">
    <name type="scientific">Emiliania huxleyi (strain CCMP1516)</name>
    <dbReference type="NCBI Taxonomy" id="280463"/>
    <lineage>
        <taxon>Eukaryota</taxon>
        <taxon>Haptista</taxon>
        <taxon>Haptophyta</taxon>
        <taxon>Prymnesiophyceae</taxon>
        <taxon>Isochrysidales</taxon>
        <taxon>Noelaerhabdaceae</taxon>
        <taxon>Emiliania</taxon>
    </lineage>
</organism>
<name>A0A0D3IUR7_EMIH1</name>
<dbReference type="AlphaFoldDB" id="A0A0D3IUR7"/>
<proteinExistence type="predicted"/>
<evidence type="ECO:0000313" key="2">
    <source>
        <dbReference type="EnsemblProtists" id="EOD15002"/>
    </source>
</evidence>
<dbReference type="HOGENOM" id="CLU_740667_0_0_1"/>
<dbReference type="RefSeq" id="XP_005767431.1">
    <property type="nucleotide sequence ID" value="XM_005767374.1"/>
</dbReference>
<accession>A0A0D3IUR7</accession>
<keyword evidence="3" id="KW-1185">Reference proteome</keyword>
<dbReference type="EnsemblProtists" id="EOD15002">
    <property type="protein sequence ID" value="EOD15002"/>
    <property type="gene ID" value="EMIHUDRAFT_246258"/>
</dbReference>
<reference evidence="3" key="1">
    <citation type="journal article" date="2013" name="Nature">
        <title>Pan genome of the phytoplankton Emiliania underpins its global distribution.</title>
        <authorList>
            <person name="Read B.A."/>
            <person name="Kegel J."/>
            <person name="Klute M.J."/>
            <person name="Kuo A."/>
            <person name="Lefebvre S.C."/>
            <person name="Maumus F."/>
            <person name="Mayer C."/>
            <person name="Miller J."/>
            <person name="Monier A."/>
            <person name="Salamov A."/>
            <person name="Young J."/>
            <person name="Aguilar M."/>
            <person name="Claverie J.M."/>
            <person name="Frickenhaus S."/>
            <person name="Gonzalez K."/>
            <person name="Herman E.K."/>
            <person name="Lin Y.C."/>
            <person name="Napier J."/>
            <person name="Ogata H."/>
            <person name="Sarno A.F."/>
            <person name="Shmutz J."/>
            <person name="Schroeder D."/>
            <person name="de Vargas C."/>
            <person name="Verret F."/>
            <person name="von Dassow P."/>
            <person name="Valentin K."/>
            <person name="Van de Peer Y."/>
            <person name="Wheeler G."/>
            <person name="Dacks J.B."/>
            <person name="Delwiche C.F."/>
            <person name="Dyhrman S.T."/>
            <person name="Glockner G."/>
            <person name="John U."/>
            <person name="Richards T."/>
            <person name="Worden A.Z."/>
            <person name="Zhang X."/>
            <person name="Grigoriev I.V."/>
            <person name="Allen A.E."/>
            <person name="Bidle K."/>
            <person name="Borodovsky M."/>
            <person name="Bowler C."/>
            <person name="Brownlee C."/>
            <person name="Cock J.M."/>
            <person name="Elias M."/>
            <person name="Gladyshev V.N."/>
            <person name="Groth M."/>
            <person name="Guda C."/>
            <person name="Hadaegh A."/>
            <person name="Iglesias-Rodriguez M.D."/>
            <person name="Jenkins J."/>
            <person name="Jones B.M."/>
            <person name="Lawson T."/>
            <person name="Leese F."/>
            <person name="Lindquist E."/>
            <person name="Lobanov A."/>
            <person name="Lomsadze A."/>
            <person name="Malik S.B."/>
            <person name="Marsh M.E."/>
            <person name="Mackinder L."/>
            <person name="Mock T."/>
            <person name="Mueller-Roeber B."/>
            <person name="Pagarete A."/>
            <person name="Parker M."/>
            <person name="Probert I."/>
            <person name="Quesneville H."/>
            <person name="Raines C."/>
            <person name="Rensing S.A."/>
            <person name="Riano-Pachon D.M."/>
            <person name="Richier S."/>
            <person name="Rokitta S."/>
            <person name="Shiraiwa Y."/>
            <person name="Soanes D.M."/>
            <person name="van der Giezen M."/>
            <person name="Wahlund T.M."/>
            <person name="Williams B."/>
            <person name="Wilson W."/>
            <person name="Wolfe G."/>
            <person name="Wurch L.L."/>
        </authorList>
    </citation>
    <scope>NUCLEOTIDE SEQUENCE</scope>
</reference>
<feature type="compositionally biased region" description="Basic and acidic residues" evidence="1">
    <location>
        <begin position="164"/>
        <end position="185"/>
    </location>
</feature>
<protein>
    <submittedName>
        <fullName evidence="2">Uncharacterized protein</fullName>
    </submittedName>
</protein>
<dbReference type="GeneID" id="17261149"/>
<dbReference type="KEGG" id="ehx:EMIHUDRAFT_246258"/>
<evidence type="ECO:0000256" key="1">
    <source>
        <dbReference type="SAM" id="MobiDB-lite"/>
    </source>
</evidence>
<dbReference type="PaxDb" id="2903-EOD15002"/>
<reference evidence="2" key="2">
    <citation type="submission" date="2024-10" db="UniProtKB">
        <authorList>
            <consortium name="EnsemblProtists"/>
        </authorList>
    </citation>
    <scope>IDENTIFICATION</scope>
</reference>
<evidence type="ECO:0000313" key="3">
    <source>
        <dbReference type="Proteomes" id="UP000013827"/>
    </source>
</evidence>